<reference evidence="3" key="2">
    <citation type="submission" date="2015-07" db="EMBL/GenBank/DDBJ databases">
        <title>Contrasting host-pathogen interactions and genome evolution in two generalist and specialist microsporidian pathogens of mosquitoes.</title>
        <authorList>
            <consortium name="The Broad Institute Genomics Platform"/>
            <consortium name="The Broad Institute Genome Sequencing Center for Infectious Disease"/>
            <person name="Cuomo C.A."/>
            <person name="Sanscrainte N.D."/>
            <person name="Goldberg J.M."/>
            <person name="Heiman D."/>
            <person name="Young S."/>
            <person name="Zeng Q."/>
            <person name="Becnel J.J."/>
            <person name="Birren B.W."/>
        </authorList>
    </citation>
    <scope>NUCLEOTIDE SEQUENCE [LARGE SCALE GENOMIC DNA]</scope>
    <source>
        <strain evidence="3">USNM 41457</strain>
    </source>
</reference>
<protein>
    <recommendedName>
        <fullName evidence="4">Transmembrane protein</fullName>
    </recommendedName>
</protein>
<evidence type="ECO:0000313" key="3">
    <source>
        <dbReference type="Proteomes" id="UP000003163"/>
    </source>
</evidence>
<keyword evidence="3" id="KW-1185">Reference proteome</keyword>
<dbReference type="EMBL" id="AFBI03000044">
    <property type="protein sequence ID" value="EJW03152.1"/>
    <property type="molecule type" value="Genomic_DNA"/>
</dbReference>
<gene>
    <name evidence="2" type="ORF">EDEG_02457</name>
</gene>
<dbReference type="VEuPathDB" id="MicrosporidiaDB:EDEG_02457"/>
<keyword evidence="1" id="KW-1133">Transmembrane helix</keyword>
<reference evidence="2 3" key="1">
    <citation type="submission" date="2011-08" db="EMBL/GenBank/DDBJ databases">
        <authorList>
            <person name="Liu Z.J."/>
            <person name="Shi F.L."/>
            <person name="Lu J.Q."/>
            <person name="Li M."/>
            <person name="Wang Z.L."/>
        </authorList>
    </citation>
    <scope>NUCLEOTIDE SEQUENCE [LARGE SCALE GENOMIC DNA]</scope>
    <source>
        <strain evidence="2 3">USNM 41457</strain>
    </source>
</reference>
<accession>J9DP89</accession>
<dbReference type="AlphaFoldDB" id="J9DP89"/>
<dbReference type="HOGENOM" id="CLU_1758777_0_0_1"/>
<evidence type="ECO:0000256" key="1">
    <source>
        <dbReference type="SAM" id="Phobius"/>
    </source>
</evidence>
<feature type="transmembrane region" description="Helical" evidence="1">
    <location>
        <begin position="104"/>
        <end position="125"/>
    </location>
</feature>
<keyword evidence="1" id="KW-0472">Membrane</keyword>
<name>J9DP89_EDHAE</name>
<evidence type="ECO:0000313" key="2">
    <source>
        <dbReference type="EMBL" id="EJW03152.1"/>
    </source>
</evidence>
<evidence type="ECO:0008006" key="4">
    <source>
        <dbReference type="Google" id="ProtNLM"/>
    </source>
</evidence>
<sequence>MEIKKSFGRSMQFERLLDTEIIRQEQEEQQQTISISNSNTETISNENSQASALNIENGQKTLILGEEEQETAKNYVNNLVLINRCSTVFLNVLISEFFGINNVFWWICSGIVIFSIFSIYIYFLVNLEMRGIKNLKIYKKKIFCGIFS</sequence>
<proteinExistence type="predicted"/>
<organism evidence="2 3">
    <name type="scientific">Edhazardia aedis (strain USNM 41457)</name>
    <name type="common">Microsporidian parasite</name>
    <dbReference type="NCBI Taxonomy" id="1003232"/>
    <lineage>
        <taxon>Eukaryota</taxon>
        <taxon>Fungi</taxon>
        <taxon>Fungi incertae sedis</taxon>
        <taxon>Microsporidia</taxon>
        <taxon>Edhazardia</taxon>
    </lineage>
</organism>
<dbReference type="Proteomes" id="UP000003163">
    <property type="component" value="Unassembled WGS sequence"/>
</dbReference>
<comment type="caution">
    <text evidence="2">The sequence shown here is derived from an EMBL/GenBank/DDBJ whole genome shotgun (WGS) entry which is preliminary data.</text>
</comment>
<keyword evidence="1" id="KW-0812">Transmembrane</keyword>
<dbReference type="InParanoid" id="J9DP89"/>